<dbReference type="EMBL" id="AWFH01000016">
    <property type="protein sequence ID" value="KCZ61354.1"/>
    <property type="molecule type" value="Genomic_DNA"/>
</dbReference>
<accession>A0A059E093</accession>
<dbReference type="STRING" id="1280948.HY36_16980"/>
<protein>
    <recommendedName>
        <fullName evidence="1">HTH luxR-type domain-containing protein</fullName>
    </recommendedName>
</protein>
<dbReference type="InterPro" id="IPR000073">
    <property type="entry name" value="AB_hydrolase_1"/>
</dbReference>
<dbReference type="GO" id="GO:0006355">
    <property type="term" value="P:regulation of DNA-templated transcription"/>
    <property type="evidence" value="ECO:0007669"/>
    <property type="project" value="InterPro"/>
</dbReference>
<dbReference type="Pfam" id="PF12697">
    <property type="entry name" value="Abhydrolase_6"/>
    <property type="match status" value="1"/>
</dbReference>
<dbReference type="InterPro" id="IPR016032">
    <property type="entry name" value="Sig_transdc_resp-reg_C-effctor"/>
</dbReference>
<dbReference type="Gene3D" id="1.10.10.10">
    <property type="entry name" value="Winged helix-like DNA-binding domain superfamily/Winged helix DNA-binding domain"/>
    <property type="match status" value="1"/>
</dbReference>
<gene>
    <name evidence="2" type="ORF">HY36_16980</name>
</gene>
<organism evidence="2 3">
    <name type="scientific">Hyphomonas atlantica</name>
    <dbReference type="NCBI Taxonomy" id="1280948"/>
    <lineage>
        <taxon>Bacteria</taxon>
        <taxon>Pseudomonadati</taxon>
        <taxon>Pseudomonadota</taxon>
        <taxon>Alphaproteobacteria</taxon>
        <taxon>Hyphomonadales</taxon>
        <taxon>Hyphomonadaceae</taxon>
        <taxon>Hyphomonas</taxon>
    </lineage>
</organism>
<dbReference type="InterPro" id="IPR029058">
    <property type="entry name" value="AB_hydrolase_fold"/>
</dbReference>
<dbReference type="SUPFAM" id="SSF46894">
    <property type="entry name" value="C-terminal effector domain of the bipartite response regulators"/>
    <property type="match status" value="1"/>
</dbReference>
<reference evidence="2 3" key="1">
    <citation type="journal article" date="2014" name="Antonie Van Leeuwenhoek">
        <title>Hyphomonas beringensis sp. nov. and Hyphomonas chukchiensis sp. nov., isolated from surface seawater of the Bering Sea and Chukchi Sea.</title>
        <authorList>
            <person name="Li C."/>
            <person name="Lai Q."/>
            <person name="Li G."/>
            <person name="Dong C."/>
            <person name="Wang J."/>
            <person name="Liao Y."/>
            <person name="Shao Z."/>
        </authorList>
    </citation>
    <scope>NUCLEOTIDE SEQUENCE [LARGE SCALE GENOMIC DNA]</scope>
    <source>
        <strain evidence="2 3">22II1-22F38</strain>
    </source>
</reference>
<dbReference type="Gene3D" id="3.40.50.1820">
    <property type="entry name" value="alpha/beta hydrolase"/>
    <property type="match status" value="1"/>
</dbReference>
<dbReference type="Proteomes" id="UP000024547">
    <property type="component" value="Unassembled WGS sequence"/>
</dbReference>
<comment type="caution">
    <text evidence="2">The sequence shown here is derived from an EMBL/GenBank/DDBJ whole genome shotgun (WGS) entry which is preliminary data.</text>
</comment>
<dbReference type="PATRIC" id="fig|1280948.3.peg.1920"/>
<keyword evidence="3" id="KW-1185">Reference proteome</keyword>
<evidence type="ECO:0000313" key="2">
    <source>
        <dbReference type="EMBL" id="KCZ61354.1"/>
    </source>
</evidence>
<dbReference type="RefSeq" id="WP_035551747.1">
    <property type="nucleotide sequence ID" value="NZ_AWFH01000016.1"/>
</dbReference>
<dbReference type="InterPro" id="IPR000792">
    <property type="entry name" value="Tscrpt_reg_LuxR_C"/>
</dbReference>
<dbReference type="GO" id="GO:0003677">
    <property type="term" value="F:DNA binding"/>
    <property type="evidence" value="ECO:0007669"/>
    <property type="project" value="InterPro"/>
</dbReference>
<proteinExistence type="predicted"/>
<dbReference type="SUPFAM" id="SSF53474">
    <property type="entry name" value="alpha/beta-Hydrolases"/>
    <property type="match status" value="1"/>
</dbReference>
<sequence length="566" mass="62318">MSHTHRYFEMLGAAYEVPSEADRFDAFLDAAMAYFFGDEDGNGQLAEDVPRHSGDDAKLESHRERISALIEEASRREVAGADSFHAVLEVSARTGLVTGNDSAAQLTGQTFPCRLDDLPLDSMAIAMIRQAKRTNQPQTQDRIVLTDVESDMEADRSRACLALIQRPKDLNDIVQVSLSYIHWSTELMARLRAAFGLTASETEILEGYLGNLSQKEIAGKRGRALETIKGQSKSILRKTGCARMSDVVQLCASIAFLMRQLPSEAPTQSAETWVTPTRGMSFLNLPDGRQLAWYRIGSGSRPVLFVHGYMQGPFFTPDFLRRLRQADICLMAPSRPCFGYTSPSRTRDSHDQTVVRDALALLYHLGHTRISLCAHHGGAPHGFRIAKALGDRLGGMLVVGGTIPFDEETHLPGMNPMSRFAAAASRHAPSVMKMALSVGLPVYRRRGTTAFLKKQFARSPSDLETLDDPILREVLSEGLYHAVEQGTEAWTRDGSTVMADWRADLDSVTIPLTWLKAGEDTVISTEHVQALLGHRENVDLKILPGHALNLIHTAPDDVCEALAQIA</sequence>
<dbReference type="SMART" id="SM00421">
    <property type="entry name" value="HTH_LUXR"/>
    <property type="match status" value="1"/>
</dbReference>
<name>A0A059E093_9PROT</name>
<dbReference type="InterPro" id="IPR036388">
    <property type="entry name" value="WH-like_DNA-bd_sf"/>
</dbReference>
<evidence type="ECO:0000259" key="1">
    <source>
        <dbReference type="SMART" id="SM00421"/>
    </source>
</evidence>
<evidence type="ECO:0000313" key="3">
    <source>
        <dbReference type="Proteomes" id="UP000024547"/>
    </source>
</evidence>
<feature type="domain" description="HTH luxR-type" evidence="1">
    <location>
        <begin position="194"/>
        <end position="251"/>
    </location>
</feature>
<dbReference type="OrthoDB" id="8107794at2"/>
<dbReference type="eggNOG" id="COG2267">
    <property type="taxonomic scope" value="Bacteria"/>
</dbReference>
<dbReference type="AlphaFoldDB" id="A0A059E093"/>